<dbReference type="AlphaFoldDB" id="G9WM84"/>
<sequence>MDIEYPSYYDQFHCIASSCKDSCCRGWCIDVDKDSRERYDRVPGSFGEKLRATLKEEKGNYFFPLEENGNCPFLKENGLCEMICELGEDALCEVCQSYPRMKRSYGNYAQYDLNASCEEAFRLILSWDGEILRGREDTDAEEILSSEKERELIHLIAFRSALWEEIPYFSKDFNAFFLELYKFFLEAELLIYPNASAGKCKAGKIERLNSENVYLDSFSFLNEERFLEAINWQKKIKEKSLDFSKWRELFLEEVTKKGKKTFEYEFKNESNTVEKSEGNKEDRMNQSRLEEYFLKLPKEKQIDWEKAMPALCRYFLFRYTLLPLEEASLLPLFSLVYQSIEWIYTAYLLILNQYSVKDGNCYTGLIEGKEIKKEDKYFSCFFSEEPSILRIAVFFSKEIEHDEENIRQLLSYNPLSNICKKGV</sequence>
<accession>G9WM84</accession>
<dbReference type="EMBL" id="AFZC02000003">
    <property type="protein sequence ID" value="EHL12430.1"/>
    <property type="molecule type" value="Genomic_DNA"/>
</dbReference>
<dbReference type="Proteomes" id="UP000018461">
    <property type="component" value="Unassembled WGS sequence"/>
</dbReference>
<name>G9WM84_9FIRM</name>
<evidence type="ECO:0000313" key="1">
    <source>
        <dbReference type="EMBL" id="EHL12430.1"/>
    </source>
</evidence>
<dbReference type="RefSeq" id="WP_009534331.1">
    <property type="nucleotide sequence ID" value="NZ_KE148312.1"/>
</dbReference>
<evidence type="ECO:0008006" key="3">
    <source>
        <dbReference type="Google" id="ProtNLM"/>
    </source>
</evidence>
<dbReference type="PATRIC" id="fig|796943.3.peg.862"/>
<dbReference type="HOGENOM" id="CLU_051643_0_0_9"/>
<protein>
    <recommendedName>
        <fullName evidence="3">FliB family protein</fullName>
    </recommendedName>
</protein>
<proteinExistence type="predicted"/>
<dbReference type="NCBIfam" id="NF038110">
    <property type="entry name" value="Lys_methyl_FliB"/>
    <property type="match status" value="1"/>
</dbReference>
<dbReference type="STRING" id="796943.HMPREF9625_00467"/>
<organism evidence="1 2">
    <name type="scientific">Oribacterium parvum ACB1</name>
    <dbReference type="NCBI Taxonomy" id="796943"/>
    <lineage>
        <taxon>Bacteria</taxon>
        <taxon>Bacillati</taxon>
        <taxon>Bacillota</taxon>
        <taxon>Clostridia</taxon>
        <taxon>Lachnospirales</taxon>
        <taxon>Lachnospiraceae</taxon>
        <taxon>Oribacterium</taxon>
    </lineage>
</organism>
<evidence type="ECO:0000313" key="2">
    <source>
        <dbReference type="Proteomes" id="UP000018461"/>
    </source>
</evidence>
<gene>
    <name evidence="1" type="ORF">HMPREF9625_00467</name>
</gene>
<reference evidence="1" key="1">
    <citation type="submission" date="2011-08" db="EMBL/GenBank/DDBJ databases">
        <authorList>
            <consortium name="The Broad Institute Genome Sequencing Platform"/>
            <person name="Earl A."/>
            <person name="Ward D."/>
            <person name="Feldgarden M."/>
            <person name="Gevers D."/>
            <person name="Sizova M."/>
            <person name="Hazen A."/>
            <person name="Epstein S."/>
            <person name="Young S.K."/>
            <person name="Zeng Q."/>
            <person name="Gargeya S."/>
            <person name="Fitzgerald M."/>
            <person name="Haas B."/>
            <person name="Abouelleil A."/>
            <person name="Alvarado L."/>
            <person name="Arachchi H.M."/>
            <person name="Berlin A."/>
            <person name="Brown A."/>
            <person name="Chapman S.B."/>
            <person name="Chen Z."/>
            <person name="Dunbar C."/>
            <person name="Freedman E."/>
            <person name="Gearin G."/>
            <person name="Gellesch M."/>
            <person name="Goldberg J."/>
            <person name="Griggs A."/>
            <person name="Gujja S."/>
            <person name="Heiman D."/>
            <person name="Howarth C."/>
            <person name="Larson L."/>
            <person name="Lui A."/>
            <person name="MacDonald P.J.P."/>
            <person name="Montmayeur A."/>
            <person name="Murphy C."/>
            <person name="Neiman D."/>
            <person name="Pearson M."/>
            <person name="Priest M."/>
            <person name="Roberts A."/>
            <person name="Saif S."/>
            <person name="Shea T."/>
            <person name="Shenoy N."/>
            <person name="Sisk P."/>
            <person name="Stolte C."/>
            <person name="Sykes S."/>
            <person name="Wortman J."/>
            <person name="Nusbaum C."/>
            <person name="Birren B."/>
        </authorList>
    </citation>
    <scope>NUCLEOTIDE SEQUENCE</scope>
    <source>
        <strain evidence="1">ACB1</strain>
    </source>
</reference>
<keyword evidence="2" id="KW-1185">Reference proteome</keyword>
<comment type="caution">
    <text evidence="1">The sequence shown here is derived from an EMBL/GenBank/DDBJ whole genome shotgun (WGS) entry which is preliminary data.</text>
</comment>
<reference evidence="1" key="2">
    <citation type="submission" date="2013-03" db="EMBL/GenBank/DDBJ databases">
        <title>The Genome Sequence of Oribacterium sp. ACB1.</title>
        <authorList>
            <consortium name="The Broad Institute Genomics Platform"/>
            <consortium name="The Broad Institute Genome Sequencing Center for Infectious Disease"/>
            <person name="Earl A."/>
            <person name="Ward D."/>
            <person name="Feldgarden M."/>
            <person name="Gevers D."/>
            <person name="Sizova M."/>
            <person name="Hazen A."/>
            <person name="Epstein S."/>
            <person name="Walker B."/>
            <person name="Young S."/>
            <person name="Zeng Q."/>
            <person name="Gargeya S."/>
            <person name="Fitzgerald M."/>
            <person name="Haas B."/>
            <person name="Abouelleil A."/>
            <person name="Allen A.W."/>
            <person name="Alvarado L."/>
            <person name="Arachchi H.M."/>
            <person name="Berlin A.M."/>
            <person name="Chapman S.B."/>
            <person name="Gainer-Dewar J."/>
            <person name="Goldberg J."/>
            <person name="Griggs A."/>
            <person name="Gujja S."/>
            <person name="Hansen M."/>
            <person name="Howarth C."/>
            <person name="Imamovic A."/>
            <person name="Ireland A."/>
            <person name="Larimer J."/>
            <person name="McCowan C."/>
            <person name="Murphy C."/>
            <person name="Pearson M."/>
            <person name="Poon T.W."/>
            <person name="Priest M."/>
            <person name="Roberts A."/>
            <person name="Saif S."/>
            <person name="Shea T."/>
            <person name="Sisk P."/>
            <person name="Sykes S."/>
            <person name="Wortman J."/>
            <person name="Nusbaum C."/>
            <person name="Birren B."/>
        </authorList>
    </citation>
    <scope>NUCLEOTIDE SEQUENCE [LARGE SCALE GENOMIC DNA]</scope>
    <source>
        <strain evidence="1">ACB1</strain>
    </source>
</reference>